<dbReference type="NCBIfam" id="TIGR00464">
    <property type="entry name" value="gltX_bact"/>
    <property type="match status" value="1"/>
</dbReference>
<dbReference type="InterPro" id="IPR014729">
    <property type="entry name" value="Rossmann-like_a/b/a_fold"/>
</dbReference>
<evidence type="ECO:0000256" key="4">
    <source>
        <dbReference type="ARBA" id="ARBA00023146"/>
    </source>
</evidence>
<evidence type="ECO:0000313" key="6">
    <source>
        <dbReference type="EMBL" id="SVC18395.1"/>
    </source>
</evidence>
<organism evidence="6">
    <name type="scientific">marine metagenome</name>
    <dbReference type="NCBI Taxonomy" id="408172"/>
    <lineage>
        <taxon>unclassified sequences</taxon>
        <taxon>metagenomes</taxon>
        <taxon>ecological metagenomes</taxon>
    </lineage>
</organism>
<dbReference type="InterPro" id="IPR004527">
    <property type="entry name" value="Glu-tRNA-ligase_bac/mito"/>
</dbReference>
<dbReference type="PRINTS" id="PR00987">
    <property type="entry name" value="TRNASYNTHGLU"/>
</dbReference>
<keyword evidence="3" id="KW-0067">ATP-binding</keyword>
<evidence type="ECO:0000259" key="5">
    <source>
        <dbReference type="Pfam" id="PF00749"/>
    </source>
</evidence>
<dbReference type="EMBL" id="UINC01077864">
    <property type="protein sequence ID" value="SVC18395.1"/>
    <property type="molecule type" value="Genomic_DNA"/>
</dbReference>
<feature type="domain" description="Glutamyl/glutaminyl-tRNA synthetase class Ib catalytic" evidence="5">
    <location>
        <begin position="5"/>
        <end position="239"/>
    </location>
</feature>
<protein>
    <recommendedName>
        <fullName evidence="5">Glutamyl/glutaminyl-tRNA synthetase class Ib catalytic domain-containing protein</fullName>
    </recommendedName>
</protein>
<accession>A0A382K3K3</accession>
<keyword evidence="4" id="KW-0030">Aminoacyl-tRNA synthetase</keyword>
<evidence type="ECO:0000256" key="3">
    <source>
        <dbReference type="ARBA" id="ARBA00022840"/>
    </source>
</evidence>
<gene>
    <name evidence="6" type="ORF">METZ01_LOCUS271249</name>
</gene>
<dbReference type="AlphaFoldDB" id="A0A382K3K3"/>
<proteinExistence type="predicted"/>
<keyword evidence="1" id="KW-0436">Ligase</keyword>
<dbReference type="InterPro" id="IPR020058">
    <property type="entry name" value="Glu/Gln-tRNA-synth_Ib_cat-dom"/>
</dbReference>
<dbReference type="PANTHER" id="PTHR43311:SF2">
    <property type="entry name" value="GLUTAMATE--TRNA LIGASE, MITOCHONDRIAL-RELATED"/>
    <property type="match status" value="1"/>
</dbReference>
<dbReference type="GO" id="GO:0005829">
    <property type="term" value="C:cytosol"/>
    <property type="evidence" value="ECO:0007669"/>
    <property type="project" value="TreeGrafter"/>
</dbReference>
<evidence type="ECO:0000256" key="2">
    <source>
        <dbReference type="ARBA" id="ARBA00022741"/>
    </source>
</evidence>
<dbReference type="InterPro" id="IPR049940">
    <property type="entry name" value="GluQ/Sye"/>
</dbReference>
<dbReference type="Pfam" id="PF00749">
    <property type="entry name" value="tRNA-synt_1c"/>
    <property type="match status" value="1"/>
</dbReference>
<name>A0A382K3K3_9ZZZZ</name>
<dbReference type="PANTHER" id="PTHR43311">
    <property type="entry name" value="GLUTAMATE--TRNA LIGASE"/>
    <property type="match status" value="1"/>
</dbReference>
<dbReference type="SUPFAM" id="SSF52374">
    <property type="entry name" value="Nucleotidylyl transferase"/>
    <property type="match status" value="1"/>
</dbReference>
<sequence length="240" mass="27783">MTRPLRVRFAPSPTGMLHIGSAHTALFNWLFAKKENGTFLLRIEDTDAQRNKPEWVDAIFEAMEWLCLDWDEDIQFQSKRIPRYQQKARELLDAGKAYYCYYTPQELEERRQGAMKEGKNWRNDRKYANISDADKEALEAEGRRPVVRLAIPEGKTRFTDRILGDIEVNNTEVDDFVILRSDGSPLYHLAVVVDDIDAEISHVIRGLDHVSNTPKHVHLFEALGYEQPEFAHLPMILGQD</sequence>
<keyword evidence="2" id="KW-0547">Nucleotide-binding</keyword>
<reference evidence="6" key="1">
    <citation type="submission" date="2018-05" db="EMBL/GenBank/DDBJ databases">
        <authorList>
            <person name="Lanie J.A."/>
            <person name="Ng W.-L."/>
            <person name="Kazmierczak K.M."/>
            <person name="Andrzejewski T.M."/>
            <person name="Davidsen T.M."/>
            <person name="Wayne K.J."/>
            <person name="Tettelin H."/>
            <person name="Glass J.I."/>
            <person name="Rusch D."/>
            <person name="Podicherti R."/>
            <person name="Tsui H.-C.T."/>
            <person name="Winkler M.E."/>
        </authorList>
    </citation>
    <scope>NUCLEOTIDE SEQUENCE</scope>
</reference>
<feature type="non-terminal residue" evidence="6">
    <location>
        <position position="240"/>
    </location>
</feature>
<dbReference type="GO" id="GO:0004818">
    <property type="term" value="F:glutamate-tRNA ligase activity"/>
    <property type="evidence" value="ECO:0007669"/>
    <property type="project" value="InterPro"/>
</dbReference>
<dbReference type="GO" id="GO:0005524">
    <property type="term" value="F:ATP binding"/>
    <property type="evidence" value="ECO:0007669"/>
    <property type="project" value="UniProtKB-KW"/>
</dbReference>
<dbReference type="Gene3D" id="3.40.50.620">
    <property type="entry name" value="HUPs"/>
    <property type="match status" value="1"/>
</dbReference>
<dbReference type="GO" id="GO:0006424">
    <property type="term" value="P:glutamyl-tRNA aminoacylation"/>
    <property type="evidence" value="ECO:0007669"/>
    <property type="project" value="InterPro"/>
</dbReference>
<dbReference type="InterPro" id="IPR000924">
    <property type="entry name" value="Glu/Gln-tRNA-synth"/>
</dbReference>
<evidence type="ECO:0000256" key="1">
    <source>
        <dbReference type="ARBA" id="ARBA00022598"/>
    </source>
</evidence>